<dbReference type="EMBL" id="WIXP02000012">
    <property type="protein sequence ID" value="KAF6202308.1"/>
    <property type="molecule type" value="Genomic_DNA"/>
</dbReference>
<sequence length="119" mass="13759">IQICSGRPQEISAGDICMRRFNLSEEEAGFTMFVTVSADELEVVAQEKDKCLINCMAREAGYLNAKGEFTVSEFIEKEVKHVELEKRKNETAFDEEYLEEMRNDHESMMKCAKTGELWY</sequence>
<proteinExistence type="predicted"/>
<name>A0A8S9X1Q8_APOLU</name>
<organism evidence="1 2">
    <name type="scientific">Apolygus lucorum</name>
    <name type="common">Small green plant bug</name>
    <name type="synonym">Lygocoris lucorum</name>
    <dbReference type="NCBI Taxonomy" id="248454"/>
    <lineage>
        <taxon>Eukaryota</taxon>
        <taxon>Metazoa</taxon>
        <taxon>Ecdysozoa</taxon>
        <taxon>Arthropoda</taxon>
        <taxon>Hexapoda</taxon>
        <taxon>Insecta</taxon>
        <taxon>Pterygota</taxon>
        <taxon>Neoptera</taxon>
        <taxon>Paraneoptera</taxon>
        <taxon>Hemiptera</taxon>
        <taxon>Heteroptera</taxon>
        <taxon>Panheteroptera</taxon>
        <taxon>Cimicomorpha</taxon>
        <taxon>Miridae</taxon>
        <taxon>Mirini</taxon>
        <taxon>Apolygus</taxon>
    </lineage>
</organism>
<gene>
    <name evidence="1" type="ORF">GE061_004706</name>
</gene>
<protein>
    <submittedName>
        <fullName evidence="1">Uncharacterized protein</fullName>
    </submittedName>
</protein>
<keyword evidence="2" id="KW-1185">Reference proteome</keyword>
<reference evidence="1" key="1">
    <citation type="journal article" date="2021" name="Mol. Ecol. Resour.">
        <title>Apolygus lucorum genome provides insights into omnivorousness and mesophyll feeding.</title>
        <authorList>
            <person name="Liu Y."/>
            <person name="Liu H."/>
            <person name="Wang H."/>
            <person name="Huang T."/>
            <person name="Liu B."/>
            <person name="Yang B."/>
            <person name="Yin L."/>
            <person name="Li B."/>
            <person name="Zhang Y."/>
            <person name="Zhang S."/>
            <person name="Jiang F."/>
            <person name="Zhang X."/>
            <person name="Ren Y."/>
            <person name="Wang B."/>
            <person name="Wang S."/>
            <person name="Lu Y."/>
            <person name="Wu K."/>
            <person name="Fan W."/>
            <person name="Wang G."/>
        </authorList>
    </citation>
    <scope>NUCLEOTIDE SEQUENCE</scope>
    <source>
        <strain evidence="1">12Hb</strain>
    </source>
</reference>
<dbReference type="InterPro" id="IPR006170">
    <property type="entry name" value="PBP/GOBP"/>
</dbReference>
<dbReference type="AlphaFoldDB" id="A0A8S9X1Q8"/>
<dbReference type="Gene3D" id="1.10.238.20">
    <property type="entry name" value="Pheromone/general odorant binding protein domain"/>
    <property type="match status" value="1"/>
</dbReference>
<feature type="non-terminal residue" evidence="1">
    <location>
        <position position="119"/>
    </location>
</feature>
<comment type="caution">
    <text evidence="1">The sequence shown here is derived from an EMBL/GenBank/DDBJ whole genome shotgun (WGS) entry which is preliminary data.</text>
</comment>
<dbReference type="GO" id="GO:0005549">
    <property type="term" value="F:odorant binding"/>
    <property type="evidence" value="ECO:0007669"/>
    <property type="project" value="InterPro"/>
</dbReference>
<dbReference type="Proteomes" id="UP000466442">
    <property type="component" value="Linkage Group LG12"/>
</dbReference>
<evidence type="ECO:0000313" key="1">
    <source>
        <dbReference type="EMBL" id="KAF6202308.1"/>
    </source>
</evidence>
<dbReference type="InterPro" id="IPR036728">
    <property type="entry name" value="PBP_GOBP_sf"/>
</dbReference>
<accession>A0A8S9X1Q8</accession>
<dbReference type="SUPFAM" id="SSF47565">
    <property type="entry name" value="Insect pheromone/odorant-binding proteins"/>
    <property type="match status" value="1"/>
</dbReference>
<dbReference type="Pfam" id="PF01395">
    <property type="entry name" value="PBP_GOBP"/>
    <property type="match status" value="1"/>
</dbReference>
<evidence type="ECO:0000313" key="2">
    <source>
        <dbReference type="Proteomes" id="UP000466442"/>
    </source>
</evidence>